<dbReference type="Proteomes" id="UP000663888">
    <property type="component" value="Unassembled WGS sequence"/>
</dbReference>
<organism evidence="1 2">
    <name type="scientific">Rhizoctonia solani</name>
    <dbReference type="NCBI Taxonomy" id="456999"/>
    <lineage>
        <taxon>Eukaryota</taxon>
        <taxon>Fungi</taxon>
        <taxon>Dikarya</taxon>
        <taxon>Basidiomycota</taxon>
        <taxon>Agaricomycotina</taxon>
        <taxon>Agaricomycetes</taxon>
        <taxon>Cantharellales</taxon>
        <taxon>Ceratobasidiaceae</taxon>
        <taxon>Rhizoctonia</taxon>
    </lineage>
</organism>
<proteinExistence type="predicted"/>
<evidence type="ECO:0000313" key="1">
    <source>
        <dbReference type="EMBL" id="CAE6495107.1"/>
    </source>
</evidence>
<accession>A0A8H3CR74</accession>
<sequence length="532" mass="59749">MPNLQPTDNGNKPNPLLLPEIACGINKYIYDKQDSLSLAVTCRSLFYSIMPVHWKTLGGIENLLRLIPGTMIKRESYILESGERWKVIITIPESALTSSWERYWLYAPFIQGLYMHVFESIVLDGWNILFAKRNETGGSLLPNLVRLDTISEPINQLAWFRLFLSPSLRVLTLQDYVAISVEIDTDSSYKSVSSANLDSELNATSDSQTQLLLESQYTTTSLGYGAPAIQRTGPPGSLVRKERLSWVDYLPMLTNLTYVHIYSDNAPAGSGEALIILGHLPHLERLGMHGDFESQSRSSVLIQEEPLPIPSDLFPRLKTLHLLSMPGTRLFYYIWNSEAMVSKLTSARVRFGSNPASVTRNELAFKIIPVLCKYSPNLTKLDISVAFKDGLSDSESSASEMLFQLLSRLPLSSLSFDIGPEKIEGDWTVCRRTVFPLLQWLDLSPLLLPNQLRALVLLFPNLRYLNACPNLGKTQSAGAYAFESSESASPIKPVSAYIYVGNEIDHKDFKSHFFIERFPELTRWGLQVVVAD</sequence>
<dbReference type="SUPFAM" id="SSF52047">
    <property type="entry name" value="RNI-like"/>
    <property type="match status" value="1"/>
</dbReference>
<dbReference type="AlphaFoldDB" id="A0A8H3CR74"/>
<reference evidence="1" key="1">
    <citation type="submission" date="2021-01" db="EMBL/GenBank/DDBJ databases">
        <authorList>
            <person name="Kaushik A."/>
        </authorList>
    </citation>
    <scope>NUCLEOTIDE SEQUENCE</scope>
    <source>
        <strain evidence="1">AG4-R118</strain>
    </source>
</reference>
<evidence type="ECO:0000313" key="2">
    <source>
        <dbReference type="Proteomes" id="UP000663888"/>
    </source>
</evidence>
<name>A0A8H3CR74_9AGAM</name>
<comment type="caution">
    <text evidence="1">The sequence shown here is derived from an EMBL/GenBank/DDBJ whole genome shotgun (WGS) entry which is preliminary data.</text>
</comment>
<protein>
    <submittedName>
        <fullName evidence="1">Uncharacterized protein</fullName>
    </submittedName>
</protein>
<dbReference type="EMBL" id="CAJMWX010001540">
    <property type="protein sequence ID" value="CAE6495107.1"/>
    <property type="molecule type" value="Genomic_DNA"/>
</dbReference>
<gene>
    <name evidence="1" type="ORF">RDB_LOCUS145946</name>
</gene>